<gene>
    <name evidence="7" type="ORF">DL89DRAFT_286778</name>
</gene>
<dbReference type="Pfam" id="PF00067">
    <property type="entry name" value="p450"/>
    <property type="match status" value="2"/>
</dbReference>
<comment type="cofactor">
    <cofactor evidence="1 5">
        <name>heme</name>
        <dbReference type="ChEBI" id="CHEBI:30413"/>
    </cofactor>
</comment>
<keyword evidence="4 5" id="KW-0408">Iron</keyword>
<dbReference type="InterPro" id="IPR002401">
    <property type="entry name" value="Cyt_P450_E_grp-I"/>
</dbReference>
<comment type="caution">
    <text evidence="7">The sequence shown here is derived from an EMBL/GenBank/DDBJ whole genome shotgun (WGS) entry which is preliminary data.</text>
</comment>
<dbReference type="OrthoDB" id="1470350at2759"/>
<dbReference type="GO" id="GO:0005506">
    <property type="term" value="F:iron ion binding"/>
    <property type="evidence" value="ECO:0007669"/>
    <property type="project" value="InterPro"/>
</dbReference>
<evidence type="ECO:0000256" key="5">
    <source>
        <dbReference type="PIRSR" id="PIRSR602401-1"/>
    </source>
</evidence>
<dbReference type="GeneID" id="63806533"/>
<feature type="binding site" description="axial binding residue" evidence="5">
    <location>
        <position position="186"/>
    </location>
    <ligand>
        <name>heme</name>
        <dbReference type="ChEBI" id="CHEBI:30413"/>
    </ligand>
    <ligandPart>
        <name>Fe</name>
        <dbReference type="ChEBI" id="CHEBI:18248"/>
    </ligandPart>
</feature>
<keyword evidence="5 6" id="KW-0349">Heme</keyword>
<protein>
    <submittedName>
        <fullName evidence="7">Cytochrome P450</fullName>
    </submittedName>
</protein>
<sequence length="239" mass="26729">MYEEGHLTEANTFSTIDPEENKIRKRLIEEADALPRVDVLQKFIDAEDPVTGDKLTLRQLQSEVALMLVAGTDTTSNTIAYAIVHLLHNPSVYKHVTEEVRSIFPDSPQVISFEDAKAKLPCLSAVIYETMRINPSASDLRVNRRLSPQSAYMEEPDVFDPERFLGPDSAERVKDILVFGSGVRVCIGRNLAWLELYTVLANTLRKYDFSLSTDAPYGPHRLGKSGAPVEIPAVSPHQY</sequence>
<dbReference type="PANTHER" id="PTHR24305:SF166">
    <property type="entry name" value="CYTOCHROME P450 12A4, MITOCHONDRIAL-RELATED"/>
    <property type="match status" value="1"/>
</dbReference>
<keyword evidence="8" id="KW-1185">Reference proteome</keyword>
<dbReference type="PRINTS" id="PR00463">
    <property type="entry name" value="EP450I"/>
</dbReference>
<organism evidence="7 8">
    <name type="scientific">Linderina pennispora</name>
    <dbReference type="NCBI Taxonomy" id="61395"/>
    <lineage>
        <taxon>Eukaryota</taxon>
        <taxon>Fungi</taxon>
        <taxon>Fungi incertae sedis</taxon>
        <taxon>Zoopagomycota</taxon>
        <taxon>Kickxellomycotina</taxon>
        <taxon>Kickxellomycetes</taxon>
        <taxon>Kickxellales</taxon>
        <taxon>Kickxellaceae</taxon>
        <taxon>Linderina</taxon>
    </lineage>
</organism>
<keyword evidence="6" id="KW-0560">Oxidoreductase</keyword>
<evidence type="ECO:0000256" key="3">
    <source>
        <dbReference type="ARBA" id="ARBA00022723"/>
    </source>
</evidence>
<dbReference type="PANTHER" id="PTHR24305">
    <property type="entry name" value="CYTOCHROME P450"/>
    <property type="match status" value="1"/>
</dbReference>
<dbReference type="InterPro" id="IPR036396">
    <property type="entry name" value="Cyt_P450_sf"/>
</dbReference>
<dbReference type="InterPro" id="IPR017972">
    <property type="entry name" value="Cyt_P450_CS"/>
</dbReference>
<reference evidence="7 8" key="1">
    <citation type="submission" date="2016-07" db="EMBL/GenBank/DDBJ databases">
        <title>Pervasive Adenine N6-methylation of Active Genes in Fungi.</title>
        <authorList>
            <consortium name="DOE Joint Genome Institute"/>
            <person name="Mondo S.J."/>
            <person name="Dannebaum R.O."/>
            <person name="Kuo R.C."/>
            <person name="Labutti K."/>
            <person name="Haridas S."/>
            <person name="Kuo A."/>
            <person name="Salamov A."/>
            <person name="Ahrendt S.R."/>
            <person name="Lipzen A."/>
            <person name="Sullivan W."/>
            <person name="Andreopoulos W.B."/>
            <person name="Clum A."/>
            <person name="Lindquist E."/>
            <person name="Daum C."/>
            <person name="Ramamoorthy G.K."/>
            <person name="Gryganskyi A."/>
            <person name="Culley D."/>
            <person name="Magnuson J.K."/>
            <person name="James T.Y."/>
            <person name="O'Malley M.A."/>
            <person name="Stajich J.E."/>
            <person name="Spatafora J.W."/>
            <person name="Visel A."/>
            <person name="Grigoriev I.V."/>
        </authorList>
    </citation>
    <scope>NUCLEOTIDE SEQUENCE [LARGE SCALE GENOMIC DNA]</scope>
    <source>
        <strain evidence="7 8">ATCC 12442</strain>
    </source>
</reference>
<dbReference type="SUPFAM" id="SSF48264">
    <property type="entry name" value="Cytochrome P450"/>
    <property type="match status" value="1"/>
</dbReference>
<name>A0A1Y1VY90_9FUNG</name>
<evidence type="ECO:0000256" key="1">
    <source>
        <dbReference type="ARBA" id="ARBA00001971"/>
    </source>
</evidence>
<evidence type="ECO:0000256" key="6">
    <source>
        <dbReference type="RuleBase" id="RU000461"/>
    </source>
</evidence>
<dbReference type="InterPro" id="IPR001128">
    <property type="entry name" value="Cyt_P450"/>
</dbReference>
<dbReference type="Gene3D" id="1.10.630.10">
    <property type="entry name" value="Cytochrome P450"/>
    <property type="match status" value="1"/>
</dbReference>
<dbReference type="GO" id="GO:0016705">
    <property type="term" value="F:oxidoreductase activity, acting on paired donors, with incorporation or reduction of molecular oxygen"/>
    <property type="evidence" value="ECO:0007669"/>
    <property type="project" value="InterPro"/>
</dbReference>
<evidence type="ECO:0000313" key="7">
    <source>
        <dbReference type="EMBL" id="ORX65784.1"/>
    </source>
</evidence>
<dbReference type="PRINTS" id="PR00385">
    <property type="entry name" value="P450"/>
</dbReference>
<dbReference type="GO" id="GO:0020037">
    <property type="term" value="F:heme binding"/>
    <property type="evidence" value="ECO:0007669"/>
    <property type="project" value="InterPro"/>
</dbReference>
<dbReference type="EMBL" id="MCFD01000021">
    <property type="protein sequence ID" value="ORX65784.1"/>
    <property type="molecule type" value="Genomic_DNA"/>
</dbReference>
<dbReference type="AlphaFoldDB" id="A0A1Y1VY90"/>
<accession>A0A1Y1VY90</accession>
<dbReference type="GO" id="GO:0004497">
    <property type="term" value="F:monooxygenase activity"/>
    <property type="evidence" value="ECO:0007669"/>
    <property type="project" value="UniProtKB-KW"/>
</dbReference>
<keyword evidence="3 5" id="KW-0479">Metal-binding</keyword>
<comment type="similarity">
    <text evidence="2 6">Belongs to the cytochrome P450 family.</text>
</comment>
<evidence type="ECO:0000256" key="4">
    <source>
        <dbReference type="ARBA" id="ARBA00023004"/>
    </source>
</evidence>
<proteinExistence type="inferred from homology"/>
<evidence type="ECO:0000256" key="2">
    <source>
        <dbReference type="ARBA" id="ARBA00010617"/>
    </source>
</evidence>
<dbReference type="InterPro" id="IPR050121">
    <property type="entry name" value="Cytochrome_P450_monoxygenase"/>
</dbReference>
<keyword evidence="6" id="KW-0503">Monooxygenase</keyword>
<dbReference type="PROSITE" id="PS00086">
    <property type="entry name" value="CYTOCHROME_P450"/>
    <property type="match status" value="1"/>
</dbReference>
<dbReference type="RefSeq" id="XP_040739877.1">
    <property type="nucleotide sequence ID" value="XM_040889885.1"/>
</dbReference>
<evidence type="ECO:0000313" key="8">
    <source>
        <dbReference type="Proteomes" id="UP000193922"/>
    </source>
</evidence>
<dbReference type="Proteomes" id="UP000193922">
    <property type="component" value="Unassembled WGS sequence"/>
</dbReference>
<dbReference type="STRING" id="61395.A0A1Y1VY90"/>